<organism evidence="1 2">
    <name type="scientific">Svornostia abyssi</name>
    <dbReference type="NCBI Taxonomy" id="2898438"/>
    <lineage>
        <taxon>Bacteria</taxon>
        <taxon>Bacillati</taxon>
        <taxon>Actinomycetota</taxon>
        <taxon>Thermoleophilia</taxon>
        <taxon>Solirubrobacterales</taxon>
        <taxon>Baekduiaceae</taxon>
        <taxon>Svornostia</taxon>
    </lineage>
</organism>
<dbReference type="InterPro" id="IPR016064">
    <property type="entry name" value="NAD/diacylglycerol_kinase_sf"/>
</dbReference>
<evidence type="ECO:0000313" key="1">
    <source>
        <dbReference type="EMBL" id="UUY05740.1"/>
    </source>
</evidence>
<sequence>MTLAPSCVLVERPTDYADVLARHGTRDQARFFLAQRDIDLADVEERHLRYQETRTRVLGAIPSEWRIATLARADLDRFLFAEDDIIVVLGQDGLVANVAKYLDGQPVIGLNPDPDRNPGVLVTQSPDAIGDLCADVFAGRASVQQRTMAAATLDDGQQVLALNEIFLGHRTHQSARYTLSINGQREHQSSSGLIAATGTGATGWAQSINHGRRGPIDLPGPVAPQLAWFVREAWDGPHTGTRLTAGLVDAGAALTVTCELGEDGVVFGDGIEADRLRLDWGQRVTIAVADRHLQLVGE</sequence>
<protein>
    <recommendedName>
        <fullName evidence="3">NAD kinase</fullName>
    </recommendedName>
</protein>
<evidence type="ECO:0008006" key="3">
    <source>
        <dbReference type="Google" id="ProtNLM"/>
    </source>
</evidence>
<proteinExistence type="predicted"/>
<dbReference type="PANTHER" id="PTHR13158">
    <property type="match status" value="1"/>
</dbReference>
<dbReference type="Gene3D" id="2.60.200.30">
    <property type="entry name" value="Probable inorganic polyphosphate/atp-NAD kinase, domain 2"/>
    <property type="match status" value="1"/>
</dbReference>
<accession>A0ABY5PMI2</accession>
<keyword evidence="2" id="KW-1185">Reference proteome</keyword>
<reference evidence="2" key="1">
    <citation type="submission" date="2021-11" db="EMBL/GenBank/DDBJ databases">
        <title>Cultivation dependent microbiological survey of springs from the worlds oldest radium mine currently devoted to the extraction of radon-saturated water.</title>
        <authorList>
            <person name="Kapinusova G."/>
            <person name="Smrhova T."/>
            <person name="Strejcek M."/>
            <person name="Suman J."/>
            <person name="Jani K."/>
            <person name="Pajer P."/>
            <person name="Uhlik O."/>
        </authorList>
    </citation>
    <scope>NUCLEOTIDE SEQUENCE [LARGE SCALE GENOMIC DNA]</scope>
    <source>
        <strain evidence="2">J379</strain>
    </source>
</reference>
<dbReference type="Proteomes" id="UP001058860">
    <property type="component" value="Chromosome"/>
</dbReference>
<dbReference type="InterPro" id="IPR017437">
    <property type="entry name" value="ATP-NAD_kinase_PpnK-typ_C"/>
</dbReference>
<gene>
    <name evidence="1" type="ORF">LRS13_09530</name>
</gene>
<dbReference type="SUPFAM" id="SSF111331">
    <property type="entry name" value="NAD kinase/diacylglycerol kinase-like"/>
    <property type="match status" value="1"/>
</dbReference>
<dbReference type="PANTHER" id="PTHR13158:SF5">
    <property type="entry name" value="NAD KINASE 2, MITOCHONDRIAL"/>
    <property type="match status" value="1"/>
</dbReference>
<evidence type="ECO:0000313" key="2">
    <source>
        <dbReference type="Proteomes" id="UP001058860"/>
    </source>
</evidence>
<dbReference type="Gene3D" id="3.40.50.10330">
    <property type="entry name" value="Probable inorganic polyphosphate/atp-NAD kinase, domain 1"/>
    <property type="match status" value="1"/>
</dbReference>
<dbReference type="InterPro" id="IPR017438">
    <property type="entry name" value="ATP-NAD_kinase_N"/>
</dbReference>
<name>A0ABY5PMI2_9ACTN</name>
<dbReference type="EMBL" id="CP088295">
    <property type="protein sequence ID" value="UUY05740.1"/>
    <property type="molecule type" value="Genomic_DNA"/>
</dbReference>
<dbReference type="RefSeq" id="WP_353866184.1">
    <property type="nucleotide sequence ID" value="NZ_CP088295.1"/>
</dbReference>